<reference evidence="2" key="1">
    <citation type="submission" date="2015-12" db="EMBL/GenBank/DDBJ databases">
        <authorList>
            <person name="Shamseldin A."/>
            <person name="Moawad H."/>
            <person name="Abd El-Rahim W.M."/>
            <person name="Sadowsky M.J."/>
        </authorList>
    </citation>
    <scope>NUCLEOTIDE SEQUENCE [LARGE SCALE GENOMIC DNA]</scope>
    <source>
        <strain evidence="2">2538-88</strain>
    </source>
</reference>
<sequence length="180" mass="20262">MKKVIKQAVVQIEVTNGLIHLSPQTYEQFFEGLRQQLHLTLERDFEEQCALVSEQDVARLKKMSDLREIAVALIDDCIFHNMAKKSELIANKVACCTTAESYDELDVDEVNHIVSKMLDAAKKLFIDREKKFMSAMDGSSLYGHLAKLGGEQLLDILNGISFTSLPENTYEITNAPACLH</sequence>
<gene>
    <name evidence="1" type="ORF">ATY37_14830</name>
</gene>
<dbReference type="RefSeq" id="WP_061896922.1">
    <property type="nucleotide sequence ID" value="NZ_LOBR01000032.1"/>
</dbReference>
<evidence type="ECO:0000313" key="2">
    <source>
        <dbReference type="Proteomes" id="UP000075346"/>
    </source>
</evidence>
<dbReference type="EMBL" id="LOBR01000032">
    <property type="protein sequence ID" value="KYN88879.1"/>
    <property type="molecule type" value="Genomic_DNA"/>
</dbReference>
<dbReference type="Proteomes" id="UP000075346">
    <property type="component" value="Unassembled WGS sequence"/>
</dbReference>
<dbReference type="AlphaFoldDB" id="A0A151KYI6"/>
<evidence type="ECO:0000313" key="1">
    <source>
        <dbReference type="EMBL" id="KYN88879.1"/>
    </source>
</evidence>
<accession>A0A151KYI6</accession>
<organism evidence="1 2">
    <name type="scientific">Vibrio cidicii</name>
    <dbReference type="NCBI Taxonomy" id="1763883"/>
    <lineage>
        <taxon>Bacteria</taxon>
        <taxon>Pseudomonadati</taxon>
        <taxon>Pseudomonadota</taxon>
        <taxon>Gammaproteobacteria</taxon>
        <taxon>Vibrionales</taxon>
        <taxon>Vibrionaceae</taxon>
        <taxon>Vibrio</taxon>
    </lineage>
</organism>
<name>A0A151KYI6_9VIBR</name>
<comment type="caution">
    <text evidence="1">The sequence shown here is derived from an EMBL/GenBank/DDBJ whole genome shotgun (WGS) entry which is preliminary data.</text>
</comment>
<protein>
    <submittedName>
        <fullName evidence="1">Uncharacterized protein</fullName>
    </submittedName>
</protein>
<proteinExistence type="predicted"/>